<dbReference type="Gene3D" id="3.30.10.20">
    <property type="match status" value="1"/>
</dbReference>
<evidence type="ECO:0000313" key="7">
    <source>
        <dbReference type="Proteomes" id="UP001057291"/>
    </source>
</evidence>
<dbReference type="InterPro" id="IPR001460">
    <property type="entry name" value="PCN-bd_Tpept"/>
</dbReference>
<gene>
    <name evidence="6" type="ORF">DNHGIG_29950</name>
</gene>
<dbReference type="Proteomes" id="UP001057291">
    <property type="component" value="Unassembled WGS sequence"/>
</dbReference>
<feature type="region of interest" description="Disordered" evidence="4">
    <location>
        <begin position="681"/>
        <end position="712"/>
    </location>
</feature>
<evidence type="ECO:0000256" key="3">
    <source>
        <dbReference type="ARBA" id="ARBA00023136"/>
    </source>
</evidence>
<comment type="caution">
    <text evidence="6">The sequence shown here is derived from an EMBL/GenBank/DDBJ whole genome shotgun (WGS) entry which is preliminary data.</text>
</comment>
<dbReference type="GO" id="GO:0071555">
    <property type="term" value="P:cell wall organization"/>
    <property type="evidence" value="ECO:0007669"/>
    <property type="project" value="TreeGrafter"/>
</dbReference>
<proteinExistence type="inferred from homology"/>
<evidence type="ECO:0000259" key="5">
    <source>
        <dbReference type="PROSITE" id="PS51178"/>
    </source>
</evidence>
<organism evidence="6 7">
    <name type="scientific">Collibacillus ludicampi</name>
    <dbReference type="NCBI Taxonomy" id="2771369"/>
    <lineage>
        <taxon>Bacteria</taxon>
        <taxon>Bacillati</taxon>
        <taxon>Bacillota</taxon>
        <taxon>Bacilli</taxon>
        <taxon>Bacillales</taxon>
        <taxon>Alicyclobacillaceae</taxon>
        <taxon>Collibacillus</taxon>
    </lineage>
</organism>
<protein>
    <submittedName>
        <fullName evidence="6">Stage V sporulation protein D</fullName>
    </submittedName>
</protein>
<dbReference type="InterPro" id="IPR012338">
    <property type="entry name" value="Beta-lactam/transpept-like"/>
</dbReference>
<dbReference type="InterPro" id="IPR050515">
    <property type="entry name" value="Beta-lactam/transpept"/>
</dbReference>
<dbReference type="Pfam" id="PF03717">
    <property type="entry name" value="PBP_dimer"/>
    <property type="match status" value="1"/>
</dbReference>
<dbReference type="CDD" id="cd06576">
    <property type="entry name" value="PASTA_Pbp2x-like_1"/>
    <property type="match status" value="1"/>
</dbReference>
<dbReference type="Pfam" id="PF00905">
    <property type="entry name" value="Transpeptidase"/>
    <property type="match status" value="1"/>
</dbReference>
<dbReference type="AlphaFoldDB" id="A0AAV4LHZ6"/>
<evidence type="ECO:0000256" key="2">
    <source>
        <dbReference type="ARBA" id="ARBA00007171"/>
    </source>
</evidence>
<dbReference type="Gene3D" id="3.90.1310.10">
    <property type="entry name" value="Penicillin-binding protein 2a (Domain 2)"/>
    <property type="match status" value="1"/>
</dbReference>
<comment type="subcellular location">
    <subcellularLocation>
        <location evidence="1">Membrane</location>
    </subcellularLocation>
</comment>
<evidence type="ECO:0000313" key="6">
    <source>
        <dbReference type="EMBL" id="GIM47446.1"/>
    </source>
</evidence>
<dbReference type="Pfam" id="PF03793">
    <property type="entry name" value="PASTA"/>
    <property type="match status" value="2"/>
</dbReference>
<comment type="similarity">
    <text evidence="2">Belongs to the transpeptidase family.</text>
</comment>
<dbReference type="SMART" id="SM00740">
    <property type="entry name" value="PASTA"/>
    <property type="match status" value="2"/>
</dbReference>
<dbReference type="EMBL" id="BOQE01000001">
    <property type="protein sequence ID" value="GIM47446.1"/>
    <property type="molecule type" value="Genomic_DNA"/>
</dbReference>
<dbReference type="PANTHER" id="PTHR30627">
    <property type="entry name" value="PEPTIDOGLYCAN D,D-TRANSPEPTIDASE"/>
    <property type="match status" value="1"/>
</dbReference>
<dbReference type="PANTHER" id="PTHR30627:SF26">
    <property type="entry name" value="PENICILLIN-BINDING PROTEIN 2B"/>
    <property type="match status" value="1"/>
</dbReference>
<dbReference type="GO" id="GO:0005886">
    <property type="term" value="C:plasma membrane"/>
    <property type="evidence" value="ECO:0007669"/>
    <property type="project" value="TreeGrafter"/>
</dbReference>
<dbReference type="SUPFAM" id="SSF56519">
    <property type="entry name" value="Penicillin binding protein dimerisation domain"/>
    <property type="match status" value="1"/>
</dbReference>
<feature type="compositionally biased region" description="Low complexity" evidence="4">
    <location>
        <begin position="692"/>
        <end position="701"/>
    </location>
</feature>
<reference evidence="6" key="1">
    <citation type="journal article" date="2023" name="Int. J. Syst. Evol. Microbiol.">
        <title>Collibacillus ludicampi gen. nov., sp. nov., a new soil bacterium of the family Alicyclobacillaceae.</title>
        <authorList>
            <person name="Jojima T."/>
            <person name="Ioku Y."/>
            <person name="Fukuta Y."/>
            <person name="Shirasaka N."/>
            <person name="Matsumura Y."/>
            <person name="Mori M."/>
        </authorList>
    </citation>
    <scope>NUCLEOTIDE SEQUENCE</scope>
    <source>
        <strain evidence="6">TP075</strain>
    </source>
</reference>
<keyword evidence="3" id="KW-0472">Membrane</keyword>
<dbReference type="SUPFAM" id="SSF56601">
    <property type="entry name" value="beta-lactamase/transpeptidase-like"/>
    <property type="match status" value="1"/>
</dbReference>
<dbReference type="Gene3D" id="3.30.450.330">
    <property type="match status" value="1"/>
</dbReference>
<dbReference type="RefSeq" id="WP_282200421.1">
    <property type="nucleotide sequence ID" value="NZ_BOQE01000001.1"/>
</dbReference>
<dbReference type="CDD" id="cd06575">
    <property type="entry name" value="PASTA_Pbp2x-like_2"/>
    <property type="match status" value="1"/>
</dbReference>
<accession>A0AAV4LHZ6</accession>
<dbReference type="InterPro" id="IPR005543">
    <property type="entry name" value="PASTA_dom"/>
</dbReference>
<dbReference type="PROSITE" id="PS51178">
    <property type="entry name" value="PASTA"/>
    <property type="match status" value="2"/>
</dbReference>
<dbReference type="Gene3D" id="3.40.710.10">
    <property type="entry name" value="DD-peptidase/beta-lactamase superfamily"/>
    <property type="match status" value="1"/>
</dbReference>
<keyword evidence="7" id="KW-1185">Reference proteome</keyword>
<evidence type="ECO:0000256" key="1">
    <source>
        <dbReference type="ARBA" id="ARBA00004370"/>
    </source>
</evidence>
<evidence type="ECO:0000256" key="4">
    <source>
        <dbReference type="SAM" id="MobiDB-lite"/>
    </source>
</evidence>
<dbReference type="InterPro" id="IPR005311">
    <property type="entry name" value="PBP_dimer"/>
</dbReference>
<dbReference type="InterPro" id="IPR036138">
    <property type="entry name" value="PBP_dimer_sf"/>
</dbReference>
<feature type="domain" description="PASTA" evidence="5">
    <location>
        <begin position="586"/>
        <end position="646"/>
    </location>
</feature>
<feature type="domain" description="PASTA" evidence="5">
    <location>
        <begin position="649"/>
        <end position="709"/>
    </location>
</feature>
<dbReference type="SUPFAM" id="SSF54184">
    <property type="entry name" value="Penicillin-binding protein 2x (pbp-2x), c-terminal domain"/>
    <property type="match status" value="2"/>
</dbReference>
<name>A0AAV4LHZ6_9BACL</name>
<dbReference type="GO" id="GO:0008658">
    <property type="term" value="F:penicillin binding"/>
    <property type="evidence" value="ECO:0007669"/>
    <property type="project" value="InterPro"/>
</dbReference>
<sequence length="712" mass="78001">MNSITNRRTGKLRFVLFLMMALLILRLAYLQVFQGKALADKAEAVWQEIETIPAVRGTIYDRNGNKLAYTTVAYTVSADLNQMREAHKKDPSKGNPEDYARQLAPLLDMPESQIYKTLTSTDGVGFDLKQQVDEATKEKIENLKLPGIFFTRTSKRVYPNNELAAHVLGYVFDDGKQGAGIEGEYNKYLRGTDGKTTYLKDSKGNPLPYDHRQTIPAKNGNDVYLTIDETLQYFAESALDHMYQKYHPKTASIVVADPNTGEILALANRPTYNPNKFNEYPQEVLDNDWAVNASFEPGSTFKIVTLTAALTEKKASLDETFPSGSITVMGTPIHDWNYQGWGTISFREGVVHSSNVGFVILGQRLGKKLLYDYIYKFGFNTKTGIDLPGEGDSQLFNVDKMTDLDLAVTSFGQGVSVTPMQQVSAVTAVANGGKVMRPYLLKEVREPNGGPTVFENKPLVRSEVSNPDVMAQVRSSMEDVVKDDESKAAYVPGYHIAGKTGTAQIPKPGGGYYPDRYITSFIGFAPADKPKLLVYVTADYPRDAVQFGNVVASPVAKEFFQNALPYLGIAPDSDGKKQEKNKDDQAVSYVEVPDFTNLTKDQAEDLAKKTKLNLQVLGNDAKVTNQWPAPGSKVVSGSSEMVLLGRATGKDGTVPVPDLSGKSVRDVAEILTFLGLSFEPSGSGYAVSQDKPPGTGVPPGTKIKVTFAPQSQ</sequence>